<sequence>MIVLSKRSDDLSRGKRLSCSRRCARPLRTEPMPACGRAGEAPCGRAAPLSALWRGAAQIREGLQDPSGHGDQSALRRFPRSLQSAVRPGRAQLLCPAKLRVLGVTWEEANCCGP</sequence>
<proteinExistence type="predicted"/>
<feature type="region of interest" description="Disordered" evidence="1">
    <location>
        <begin position="60"/>
        <end position="81"/>
    </location>
</feature>
<evidence type="ECO:0000313" key="3">
    <source>
        <dbReference type="Proteomes" id="UP001221898"/>
    </source>
</evidence>
<comment type="caution">
    <text evidence="2">The sequence shown here is derived from an EMBL/GenBank/DDBJ whole genome shotgun (WGS) entry which is preliminary data.</text>
</comment>
<keyword evidence="3" id="KW-1185">Reference proteome</keyword>
<evidence type="ECO:0000256" key="1">
    <source>
        <dbReference type="SAM" id="MobiDB-lite"/>
    </source>
</evidence>
<evidence type="ECO:0000313" key="2">
    <source>
        <dbReference type="EMBL" id="KAJ8388776.1"/>
    </source>
</evidence>
<protein>
    <submittedName>
        <fullName evidence="2">Uncharacterized protein</fullName>
    </submittedName>
</protein>
<dbReference type="EMBL" id="JAINUG010000190">
    <property type="protein sequence ID" value="KAJ8388776.1"/>
    <property type="molecule type" value="Genomic_DNA"/>
</dbReference>
<gene>
    <name evidence="2" type="ORF">AAFF_G00130090</name>
</gene>
<dbReference type="Proteomes" id="UP001221898">
    <property type="component" value="Unassembled WGS sequence"/>
</dbReference>
<accession>A0AAD7RTL5</accession>
<reference evidence="2" key="1">
    <citation type="journal article" date="2023" name="Science">
        <title>Genome structures resolve the early diversification of teleost fishes.</title>
        <authorList>
            <person name="Parey E."/>
            <person name="Louis A."/>
            <person name="Montfort J."/>
            <person name="Bouchez O."/>
            <person name="Roques C."/>
            <person name="Iampietro C."/>
            <person name="Lluch J."/>
            <person name="Castinel A."/>
            <person name="Donnadieu C."/>
            <person name="Desvignes T."/>
            <person name="Floi Bucao C."/>
            <person name="Jouanno E."/>
            <person name="Wen M."/>
            <person name="Mejri S."/>
            <person name="Dirks R."/>
            <person name="Jansen H."/>
            <person name="Henkel C."/>
            <person name="Chen W.J."/>
            <person name="Zahm M."/>
            <person name="Cabau C."/>
            <person name="Klopp C."/>
            <person name="Thompson A.W."/>
            <person name="Robinson-Rechavi M."/>
            <person name="Braasch I."/>
            <person name="Lecointre G."/>
            <person name="Bobe J."/>
            <person name="Postlethwait J.H."/>
            <person name="Berthelot C."/>
            <person name="Roest Crollius H."/>
            <person name="Guiguen Y."/>
        </authorList>
    </citation>
    <scope>NUCLEOTIDE SEQUENCE</scope>
    <source>
        <strain evidence="2">NC1722</strain>
    </source>
</reference>
<name>A0AAD7RTL5_9TELE</name>
<dbReference type="AlphaFoldDB" id="A0AAD7RTL5"/>
<organism evidence="2 3">
    <name type="scientific">Aldrovandia affinis</name>
    <dbReference type="NCBI Taxonomy" id="143900"/>
    <lineage>
        <taxon>Eukaryota</taxon>
        <taxon>Metazoa</taxon>
        <taxon>Chordata</taxon>
        <taxon>Craniata</taxon>
        <taxon>Vertebrata</taxon>
        <taxon>Euteleostomi</taxon>
        <taxon>Actinopterygii</taxon>
        <taxon>Neopterygii</taxon>
        <taxon>Teleostei</taxon>
        <taxon>Notacanthiformes</taxon>
        <taxon>Halosauridae</taxon>
        <taxon>Aldrovandia</taxon>
    </lineage>
</organism>